<dbReference type="EMBL" id="BJXL01000034">
    <property type="protein sequence ID" value="GEM83190.1"/>
    <property type="molecule type" value="Genomic_DNA"/>
</dbReference>
<accession>A0A511R0Q6</accession>
<protein>
    <submittedName>
        <fullName evidence="1">Uncharacterized protein</fullName>
    </submittedName>
</protein>
<evidence type="ECO:0000313" key="2">
    <source>
        <dbReference type="Proteomes" id="UP000321197"/>
    </source>
</evidence>
<sequence length="73" mass="8376">MNLLNPILADIFVAELRQQIQDSGPQPRFKVDELALWHADQKASSNPARPPRILKIGPFTYGWHRPQEQTKPC</sequence>
<comment type="caution">
    <text evidence="1">The sequence shown here is derived from an EMBL/GenBank/DDBJ whole genome shotgun (WGS) entry which is preliminary data.</text>
</comment>
<name>A0A511R0Q6_9DEIN</name>
<evidence type="ECO:0000313" key="1">
    <source>
        <dbReference type="EMBL" id="GEM83190.1"/>
    </source>
</evidence>
<gene>
    <name evidence="1" type="ORF">MHY01S_13560</name>
</gene>
<proteinExistence type="predicted"/>
<dbReference type="RefSeq" id="WP_119341408.1">
    <property type="nucleotide sequence ID" value="NZ_BJXL01000034.1"/>
</dbReference>
<reference evidence="1 2" key="1">
    <citation type="submission" date="2019-07" db="EMBL/GenBank/DDBJ databases">
        <title>Whole genome shotgun sequence of Meiothermus hypogaeus NBRC 106114.</title>
        <authorList>
            <person name="Hosoyama A."/>
            <person name="Uohara A."/>
            <person name="Ohji S."/>
            <person name="Ichikawa N."/>
        </authorList>
    </citation>
    <scope>NUCLEOTIDE SEQUENCE [LARGE SCALE GENOMIC DNA]</scope>
    <source>
        <strain evidence="1 2">NBRC 106114</strain>
    </source>
</reference>
<dbReference type="AlphaFoldDB" id="A0A511R0Q6"/>
<dbReference type="Proteomes" id="UP000321197">
    <property type="component" value="Unassembled WGS sequence"/>
</dbReference>
<organism evidence="1 2">
    <name type="scientific">Meiothermus hypogaeus NBRC 106114</name>
    <dbReference type="NCBI Taxonomy" id="1227553"/>
    <lineage>
        <taxon>Bacteria</taxon>
        <taxon>Thermotogati</taxon>
        <taxon>Deinococcota</taxon>
        <taxon>Deinococci</taxon>
        <taxon>Thermales</taxon>
        <taxon>Thermaceae</taxon>
        <taxon>Meiothermus</taxon>
    </lineage>
</organism>